<evidence type="ECO:0000256" key="2">
    <source>
        <dbReference type="ARBA" id="ARBA00023235"/>
    </source>
</evidence>
<dbReference type="PANTHER" id="PTHR13774:SF17">
    <property type="entry name" value="PHENAZINE BIOSYNTHESIS-LIKE DOMAIN-CONTAINING PROTEIN"/>
    <property type="match status" value="1"/>
</dbReference>
<dbReference type="STRING" id="1212489.Ldro_1806"/>
<accession>A0A0W0SUR3</accession>
<dbReference type="InterPro" id="IPR003719">
    <property type="entry name" value="Phenazine_PhzF-like"/>
</dbReference>
<keyword evidence="5" id="KW-1185">Reference proteome</keyword>
<dbReference type="EMBL" id="LNXY01000021">
    <property type="protein sequence ID" value="KTC87134.1"/>
    <property type="molecule type" value="Genomic_DNA"/>
</dbReference>
<evidence type="ECO:0000256" key="1">
    <source>
        <dbReference type="ARBA" id="ARBA00008270"/>
    </source>
</evidence>
<feature type="active site" evidence="3">
    <location>
        <position position="47"/>
    </location>
</feature>
<dbReference type="PANTHER" id="PTHR13774">
    <property type="entry name" value="PHENAZINE BIOSYNTHESIS PROTEIN"/>
    <property type="match status" value="1"/>
</dbReference>
<comment type="caution">
    <text evidence="4">The sequence shown here is derived from an EMBL/GenBank/DDBJ whole genome shotgun (WGS) entry which is preliminary data.</text>
</comment>
<dbReference type="GO" id="GO:0005737">
    <property type="term" value="C:cytoplasm"/>
    <property type="evidence" value="ECO:0007669"/>
    <property type="project" value="TreeGrafter"/>
</dbReference>
<dbReference type="PIRSF" id="PIRSF016184">
    <property type="entry name" value="PhzC_PhzF"/>
    <property type="match status" value="1"/>
</dbReference>
<keyword evidence="2" id="KW-0413">Isomerase</keyword>
<dbReference type="Pfam" id="PF02567">
    <property type="entry name" value="PhzC-PhzF"/>
    <property type="match status" value="1"/>
</dbReference>
<comment type="similarity">
    <text evidence="1">Belongs to the PhzF family.</text>
</comment>
<evidence type="ECO:0000313" key="4">
    <source>
        <dbReference type="EMBL" id="KTC87134.1"/>
    </source>
</evidence>
<evidence type="ECO:0000313" key="5">
    <source>
        <dbReference type="Proteomes" id="UP000054736"/>
    </source>
</evidence>
<dbReference type="OrthoDB" id="9788221at2"/>
<name>A0A0W0SUR3_9GAMM</name>
<proteinExistence type="inferred from homology"/>
<dbReference type="NCBIfam" id="TIGR00654">
    <property type="entry name" value="PhzF_family"/>
    <property type="match status" value="1"/>
</dbReference>
<reference evidence="4 5" key="1">
    <citation type="submission" date="2015-11" db="EMBL/GenBank/DDBJ databases">
        <title>Genomic analysis of 38 Legionella species identifies large and diverse effector repertoires.</title>
        <authorList>
            <person name="Burstein D."/>
            <person name="Amaro F."/>
            <person name="Zusman T."/>
            <person name="Lifshitz Z."/>
            <person name="Cohen O."/>
            <person name="Gilbert J.A."/>
            <person name="Pupko T."/>
            <person name="Shuman H.A."/>
            <person name="Segal G."/>
        </authorList>
    </citation>
    <scope>NUCLEOTIDE SEQUENCE [LARGE SCALE GENOMIC DNA]</scope>
    <source>
        <strain evidence="4 5">ATCC 700990</strain>
    </source>
</reference>
<dbReference type="RefSeq" id="WP_058496118.1">
    <property type="nucleotide sequence ID" value="NZ_CAAAIU010000020.1"/>
</dbReference>
<dbReference type="Gene3D" id="3.10.310.10">
    <property type="entry name" value="Diaminopimelate Epimerase, Chain A, domain 1"/>
    <property type="match status" value="2"/>
</dbReference>
<gene>
    <name evidence="4" type="ORF">Ldro_1806</name>
</gene>
<evidence type="ECO:0000256" key="3">
    <source>
        <dbReference type="PIRSR" id="PIRSR016184-1"/>
    </source>
</evidence>
<sequence length="272" mass="30748">MIKQPIFQVDAFTSTLYEGNPAAVCPLEYWLDDSVMQLIARENNLSETAFIVRDGQDYQIRWFTPNTEVDLCGHATLASAFVLFTLLGHQEQEIIFKSKSGFLTVKKQENLMQMDFPRLPFKRIEPNSELIEAIGIVPEEVYQSKFDLLCIFNDAMLIKQAKPDLNALAEMSCRGIILSAPGTETDVYSRCFYPGCDVPEDPVTGSAHCVIAPYWCARLNKQKIHACQGGSRQGELWCEVNQDRVILSGYSQLYLQGEIWVPSFQKEFGHGT</sequence>
<dbReference type="AlphaFoldDB" id="A0A0W0SUR3"/>
<dbReference type="GO" id="GO:0016853">
    <property type="term" value="F:isomerase activity"/>
    <property type="evidence" value="ECO:0007669"/>
    <property type="project" value="UniProtKB-KW"/>
</dbReference>
<protein>
    <submittedName>
        <fullName evidence="4">Epimerase</fullName>
    </submittedName>
</protein>
<dbReference type="SUPFAM" id="SSF54506">
    <property type="entry name" value="Diaminopimelate epimerase-like"/>
    <property type="match status" value="1"/>
</dbReference>
<dbReference type="Proteomes" id="UP000054736">
    <property type="component" value="Unassembled WGS sequence"/>
</dbReference>
<organism evidence="4 5">
    <name type="scientific">Legionella drozanskii LLAP-1</name>
    <dbReference type="NCBI Taxonomy" id="1212489"/>
    <lineage>
        <taxon>Bacteria</taxon>
        <taxon>Pseudomonadati</taxon>
        <taxon>Pseudomonadota</taxon>
        <taxon>Gammaproteobacteria</taxon>
        <taxon>Legionellales</taxon>
        <taxon>Legionellaceae</taxon>
        <taxon>Legionella</taxon>
    </lineage>
</organism>
<dbReference type="PATRIC" id="fig|1212489.4.peg.1909"/>